<gene>
    <name evidence="2" type="ORF">GCM10011312_08290</name>
</gene>
<organism evidence="2 3">
    <name type="scientific">Planktosalinus lacus</name>
    <dbReference type="NCBI Taxonomy" id="1526573"/>
    <lineage>
        <taxon>Bacteria</taxon>
        <taxon>Pseudomonadati</taxon>
        <taxon>Bacteroidota</taxon>
        <taxon>Flavobacteriia</taxon>
        <taxon>Flavobacteriales</taxon>
        <taxon>Flavobacteriaceae</taxon>
        <taxon>Planktosalinus</taxon>
    </lineage>
</organism>
<protein>
    <submittedName>
        <fullName evidence="2">Uncharacterized protein</fullName>
    </submittedName>
</protein>
<name>A0A8J2Y915_9FLAO</name>
<sequence length="110" mass="13197">MIILSKQIFLVYILSEISIEIVIMGIVVFLCITILFINFLMQKQIRFEKQLHKSRIQKLLFQILAEQNSFKDIKVTENEFIKREKVLFYKIDVIKVKCHHLYQLSKHSII</sequence>
<keyword evidence="1" id="KW-1133">Transmembrane helix</keyword>
<feature type="transmembrane region" description="Helical" evidence="1">
    <location>
        <begin position="21"/>
        <end position="41"/>
    </location>
</feature>
<accession>A0A8J2Y915</accession>
<evidence type="ECO:0000313" key="2">
    <source>
        <dbReference type="EMBL" id="GGD86592.1"/>
    </source>
</evidence>
<comment type="caution">
    <text evidence="2">The sequence shown here is derived from an EMBL/GenBank/DDBJ whole genome shotgun (WGS) entry which is preliminary data.</text>
</comment>
<evidence type="ECO:0000256" key="1">
    <source>
        <dbReference type="SAM" id="Phobius"/>
    </source>
</evidence>
<dbReference type="AlphaFoldDB" id="A0A8J2Y915"/>
<evidence type="ECO:0000313" key="3">
    <source>
        <dbReference type="Proteomes" id="UP000652231"/>
    </source>
</evidence>
<keyword evidence="3" id="KW-1185">Reference proteome</keyword>
<reference evidence="2" key="1">
    <citation type="journal article" date="2014" name="Int. J. Syst. Evol. Microbiol.">
        <title>Complete genome sequence of Corynebacterium casei LMG S-19264T (=DSM 44701T), isolated from a smear-ripened cheese.</title>
        <authorList>
            <consortium name="US DOE Joint Genome Institute (JGI-PGF)"/>
            <person name="Walter F."/>
            <person name="Albersmeier A."/>
            <person name="Kalinowski J."/>
            <person name="Ruckert C."/>
        </authorList>
    </citation>
    <scope>NUCLEOTIDE SEQUENCE</scope>
    <source>
        <strain evidence="2">CGMCC 1.12924</strain>
    </source>
</reference>
<reference evidence="2" key="2">
    <citation type="submission" date="2020-09" db="EMBL/GenBank/DDBJ databases">
        <authorList>
            <person name="Sun Q."/>
            <person name="Zhou Y."/>
        </authorList>
    </citation>
    <scope>NUCLEOTIDE SEQUENCE</scope>
    <source>
        <strain evidence="2">CGMCC 1.12924</strain>
    </source>
</reference>
<keyword evidence="1" id="KW-0472">Membrane</keyword>
<keyword evidence="1" id="KW-0812">Transmembrane</keyword>
<proteinExistence type="predicted"/>
<dbReference type="Proteomes" id="UP000652231">
    <property type="component" value="Unassembled WGS sequence"/>
</dbReference>
<dbReference type="EMBL" id="BMGK01000003">
    <property type="protein sequence ID" value="GGD86592.1"/>
    <property type="molecule type" value="Genomic_DNA"/>
</dbReference>